<gene>
    <name evidence="1" type="ORF">RNC47_03605</name>
</gene>
<protein>
    <submittedName>
        <fullName evidence="1">DUF742 domain-containing protein</fullName>
    </submittedName>
</protein>
<dbReference type="Proteomes" id="UP001183420">
    <property type="component" value="Unassembled WGS sequence"/>
</dbReference>
<organism evidence="1 2">
    <name type="scientific">Streptomyces millisiae</name>
    <dbReference type="NCBI Taxonomy" id="3075542"/>
    <lineage>
        <taxon>Bacteria</taxon>
        <taxon>Bacillati</taxon>
        <taxon>Actinomycetota</taxon>
        <taxon>Actinomycetes</taxon>
        <taxon>Kitasatosporales</taxon>
        <taxon>Streptomycetaceae</taxon>
        <taxon>Streptomyces</taxon>
    </lineage>
</organism>
<accession>A0ABU2LIL2</accession>
<dbReference type="SUPFAM" id="SSF88659">
    <property type="entry name" value="Sigma3 and sigma4 domains of RNA polymerase sigma factors"/>
    <property type="match status" value="1"/>
</dbReference>
<sequence>MTTPQDPEQEEAVEVETSELVRPYVIINGRGFDDGNRFDLVTLVTAASDSEHHRVQLDPEMRDVVELCDGGYLSVAEIAGHLGLPIGIVKVLLVDLADRGFVITRAPIPPAQLADIQVLQEVLDGLQARFG</sequence>
<dbReference type="InterPro" id="IPR036388">
    <property type="entry name" value="WH-like_DNA-bd_sf"/>
</dbReference>
<dbReference type="PANTHER" id="PTHR36221:SF1">
    <property type="entry name" value="DUF742 DOMAIN-CONTAINING PROTEIN"/>
    <property type="match status" value="1"/>
</dbReference>
<dbReference type="RefSeq" id="WP_311595411.1">
    <property type="nucleotide sequence ID" value="NZ_JAVREM010000002.1"/>
</dbReference>
<dbReference type="InterPro" id="IPR007995">
    <property type="entry name" value="DUF742"/>
</dbReference>
<proteinExistence type="predicted"/>
<dbReference type="Pfam" id="PF05331">
    <property type="entry name" value="DUF742"/>
    <property type="match status" value="1"/>
</dbReference>
<comment type="caution">
    <text evidence="1">The sequence shown here is derived from an EMBL/GenBank/DDBJ whole genome shotgun (WGS) entry which is preliminary data.</text>
</comment>
<dbReference type="EMBL" id="JAVREM010000002">
    <property type="protein sequence ID" value="MDT0317423.1"/>
    <property type="molecule type" value="Genomic_DNA"/>
</dbReference>
<reference evidence="2" key="1">
    <citation type="submission" date="2023-07" db="EMBL/GenBank/DDBJ databases">
        <title>30 novel species of actinomycetes from the DSMZ collection.</title>
        <authorList>
            <person name="Nouioui I."/>
        </authorList>
    </citation>
    <scope>NUCLEOTIDE SEQUENCE [LARGE SCALE GENOMIC DNA]</scope>
    <source>
        <strain evidence="2">DSM 44918</strain>
    </source>
</reference>
<dbReference type="InterPro" id="IPR013324">
    <property type="entry name" value="RNA_pol_sigma_r3/r4-like"/>
</dbReference>
<dbReference type="Gene3D" id="1.10.10.10">
    <property type="entry name" value="Winged helix-like DNA-binding domain superfamily/Winged helix DNA-binding domain"/>
    <property type="match status" value="1"/>
</dbReference>
<evidence type="ECO:0000313" key="1">
    <source>
        <dbReference type="EMBL" id="MDT0317423.1"/>
    </source>
</evidence>
<evidence type="ECO:0000313" key="2">
    <source>
        <dbReference type="Proteomes" id="UP001183420"/>
    </source>
</evidence>
<name>A0ABU2LIL2_9ACTN</name>
<keyword evidence="2" id="KW-1185">Reference proteome</keyword>
<dbReference type="PANTHER" id="PTHR36221">
    <property type="entry name" value="DUF742 DOMAIN-CONTAINING PROTEIN"/>
    <property type="match status" value="1"/>
</dbReference>